<evidence type="ECO:0000313" key="2">
    <source>
        <dbReference type="EMBL" id="KFB74807.1"/>
    </source>
</evidence>
<dbReference type="AlphaFoldDB" id="A0A080M0L3"/>
<dbReference type="EMBL" id="JDST02000126">
    <property type="protein sequence ID" value="KFB74807.1"/>
    <property type="molecule type" value="Genomic_DNA"/>
</dbReference>
<proteinExistence type="predicted"/>
<sequence>MGNVFGAILQIAQYPLDRHRHRFAAAACEPLQARAETQHAGVERRTRCAAAARQVGEDSRFGGPARVQVLHGLRLLFRARVEGEHEVEDGGERRFQRELVTLAQAVEMHEHAVGDAVQRFTAVQRGQAANDVGALQALHHPGDVGSPPAPTRWASSVCDAGSPPRTSASSKPWARPGKSSMRRR</sequence>
<feature type="region of interest" description="Disordered" evidence="1">
    <location>
        <begin position="138"/>
        <end position="184"/>
    </location>
</feature>
<organism evidence="2 3">
    <name type="scientific">Candidatus Accumulibacter cognatus</name>
    <dbReference type="NCBI Taxonomy" id="2954383"/>
    <lineage>
        <taxon>Bacteria</taxon>
        <taxon>Pseudomonadati</taxon>
        <taxon>Pseudomonadota</taxon>
        <taxon>Betaproteobacteria</taxon>
        <taxon>Candidatus Accumulibacter</taxon>
    </lineage>
</organism>
<reference evidence="2" key="1">
    <citation type="submission" date="2014-02" db="EMBL/GenBank/DDBJ databases">
        <title>Expanding our view of genomic diversity in Candidatus Accumulibacter clades.</title>
        <authorList>
            <person name="Skennerton C.T."/>
            <person name="Barr J.J."/>
            <person name="Slater F.R."/>
            <person name="Bond P.L."/>
            <person name="Tyson G.W."/>
        </authorList>
    </citation>
    <scope>NUCLEOTIDE SEQUENCE [LARGE SCALE GENOMIC DNA]</scope>
</reference>
<comment type="caution">
    <text evidence="2">The sequence shown here is derived from an EMBL/GenBank/DDBJ whole genome shotgun (WGS) entry which is preliminary data.</text>
</comment>
<accession>A0A080M0L3</accession>
<gene>
    <name evidence="2" type="ORF">AW06_004219</name>
</gene>
<dbReference type="Proteomes" id="UP000021315">
    <property type="component" value="Unassembled WGS sequence"/>
</dbReference>
<keyword evidence="3" id="KW-1185">Reference proteome</keyword>
<evidence type="ECO:0000256" key="1">
    <source>
        <dbReference type="SAM" id="MobiDB-lite"/>
    </source>
</evidence>
<protein>
    <submittedName>
        <fullName evidence="2">Uncharacterized protein</fullName>
    </submittedName>
</protein>
<evidence type="ECO:0000313" key="3">
    <source>
        <dbReference type="Proteomes" id="UP000021315"/>
    </source>
</evidence>
<name>A0A080M0L3_9PROT</name>